<dbReference type="InterPro" id="IPR011047">
    <property type="entry name" value="Quinoprotein_ADH-like_sf"/>
</dbReference>
<feature type="region of interest" description="Disordered" evidence="1">
    <location>
        <begin position="1"/>
        <end position="37"/>
    </location>
</feature>
<proteinExistence type="predicted"/>
<reference evidence="2 3" key="1">
    <citation type="submission" date="2019-02" db="EMBL/GenBank/DDBJ databases">
        <title>Deep-cultivation of Planctomycetes and their phenomic and genomic characterization uncovers novel biology.</title>
        <authorList>
            <person name="Wiegand S."/>
            <person name="Jogler M."/>
            <person name="Boedeker C."/>
            <person name="Pinto D."/>
            <person name="Vollmers J."/>
            <person name="Rivas-Marin E."/>
            <person name="Kohn T."/>
            <person name="Peeters S.H."/>
            <person name="Heuer A."/>
            <person name="Rast P."/>
            <person name="Oberbeckmann S."/>
            <person name="Bunk B."/>
            <person name="Jeske O."/>
            <person name="Meyerdierks A."/>
            <person name="Storesund J.E."/>
            <person name="Kallscheuer N."/>
            <person name="Luecker S."/>
            <person name="Lage O.M."/>
            <person name="Pohl T."/>
            <person name="Merkel B.J."/>
            <person name="Hornburger P."/>
            <person name="Mueller R.-W."/>
            <person name="Bruemmer F."/>
            <person name="Labrenz M."/>
            <person name="Spormann A.M."/>
            <person name="Op den Camp H."/>
            <person name="Overmann J."/>
            <person name="Amann R."/>
            <person name="Jetten M.S.M."/>
            <person name="Mascher T."/>
            <person name="Medema M.H."/>
            <person name="Devos D.P."/>
            <person name="Kaster A.-K."/>
            <person name="Ovreas L."/>
            <person name="Rohde M."/>
            <person name="Galperin M.Y."/>
            <person name="Jogler C."/>
        </authorList>
    </citation>
    <scope>NUCLEOTIDE SEQUENCE [LARGE SCALE GENOMIC DNA]</scope>
    <source>
        <strain evidence="2 3">SV_7m_r</strain>
    </source>
</reference>
<dbReference type="Proteomes" id="UP000315003">
    <property type="component" value="Chromosome"/>
</dbReference>
<sequence length="1354" mass="144616">MKVGRNAQLSKRNSDSKRPRVSSNKRLGQRKHRSRRQLTNALQRLEDRHLLTFAIDLVSDINLIGESSSINQYIEMDDVGYFVANDGLSGGELWKTDGTSAGTSQVKDIVPGPVGGQPEGLTVLDGKLFFIALDEGGETNLWKSDGTESGTMMVYDANEAGVYSMDQLTKSGDQLFFTAYEENSGYELWRSDGTSNGTVLVEDINPDATAFGRPEDLTDVDGTLFFTSYEDSDYNRELWKSDGTAAGTMMVVDLTIDPADGGELSTVSSYPSYLTNVDGTLFFAAYDLDHGIELFKSDGTANGTILVDDLNPGSADSDPLELTAFGNSLLFSARDSAGNRHVYRANDQGIELIADTTGGLGSSSPAEFTVAGNEVFFAANGSRPLTQVVADQPDLNGDNTTRSGGFAGIFTSVNNAFQGTLSDAAGSSTVSTVAQCCSDDGPGFVDGGTARIGSAGVALTNIEVGDFYIQSIGSGELDQEYWDWTISDDAGLSNIDFSGFISGNQMDNGEVNEGVTFTLYLNEDFNTPVSTWQVPGDSTGDAIDNWYGARDGDNLQLSNSGGSNVTAATVRMTMGVNGANVFPDGGSEAFLINAQLTADLSANTTQRVPLGRELHRTDGSPQGTAIVKDIVPVGSSNPSDLVAVGNNLFFSADDVVGTGRELWFSDGSDVGTTQMVDSLQGVDLYGAPLDGAPELLGEINGELIFTTTNQFQDRELWLSDGTDSSSNPGTRELKNINLFTEDSEVNDLYVVGTDIFFAANDGINGETLFKMDTTTDTVTQVFDASPSSVDQISELNVLDPVTGTALFYSNTTGVNGQIYLLDPTNLATPVTALAAQQPIELDEDGTRFVVYDSWAYFVSSDSTAGIELWRINAAGSAQRLTDMIPGIPSSEPRSLAAFNQRIYFSADTNSSTPEFENIGRELFAYDPEQEIVELAADLRMGTSDGNPAQLTVMGNKLFFTGTDGTNGDELWYLDFNGTKHPLTDIRVGGGSSLPRHLTVIDDILYFSAASSDLNFEPYRTDGTLNGTYRLADIQPGGGGSDPRDFTKFGGDVYFSAGDLTNGRELWRSDGTENDATLVIDLLPGISSSNPVPLADNGHRLIFSAQGQGIGQQELWVTDRSAERTFLIDDLNPIANQGSSPTDMVQVNGVFYFAADNGRTGQELFRMDQVAPAVESIVTGGDHLAPVEETQRSIVDRVSVTFDSQVDLPGAAFELTNVTTNTVVTTLLVDLRVENEKTIAELTFAAGPGVDTRGTSHSLADGNYELRIVGIETSSTISGTLMVADDTFGDQPTDNFFRLFGELGGDGLVDGGDLASFLGGYLNAPGYTDDLDFDGDGDIDGVDYGAFSRRLSTSR</sequence>
<dbReference type="InterPro" id="IPR030916">
    <property type="entry name" value="ELWxxDGT_rpt"/>
</dbReference>
<feature type="compositionally biased region" description="Basic residues" evidence="1">
    <location>
        <begin position="27"/>
        <end position="36"/>
    </location>
</feature>
<dbReference type="SUPFAM" id="SSF69304">
    <property type="entry name" value="Tricorn protease N-terminal domain"/>
    <property type="match status" value="1"/>
</dbReference>
<name>A0A517SQ80_9BACT</name>
<dbReference type="InterPro" id="IPR018247">
    <property type="entry name" value="EF_Hand_1_Ca_BS"/>
</dbReference>
<dbReference type="PROSITE" id="PS00018">
    <property type="entry name" value="EF_HAND_1"/>
    <property type="match status" value="1"/>
</dbReference>
<dbReference type="NCBIfam" id="TIGR04534">
    <property type="entry name" value="ELWxxDGT_rpt"/>
    <property type="match status" value="2"/>
</dbReference>
<dbReference type="EMBL" id="CP036272">
    <property type="protein sequence ID" value="QDT58281.1"/>
    <property type="molecule type" value="Genomic_DNA"/>
</dbReference>
<evidence type="ECO:0000313" key="3">
    <source>
        <dbReference type="Proteomes" id="UP000315003"/>
    </source>
</evidence>
<dbReference type="SUPFAM" id="SSF50998">
    <property type="entry name" value="Quinoprotein alcohol dehydrogenase-like"/>
    <property type="match status" value="1"/>
</dbReference>
<accession>A0A517SQ80</accession>
<dbReference type="SUPFAM" id="SSF75011">
    <property type="entry name" value="3-carboxy-cis,cis-mucoante lactonizing enzyme"/>
    <property type="match status" value="1"/>
</dbReference>
<dbReference type="RefSeq" id="WP_145269334.1">
    <property type="nucleotide sequence ID" value="NZ_CP036272.1"/>
</dbReference>
<organism evidence="2 3">
    <name type="scientific">Stieleria bergensis</name>
    <dbReference type="NCBI Taxonomy" id="2528025"/>
    <lineage>
        <taxon>Bacteria</taxon>
        <taxon>Pseudomonadati</taxon>
        <taxon>Planctomycetota</taxon>
        <taxon>Planctomycetia</taxon>
        <taxon>Pirellulales</taxon>
        <taxon>Pirellulaceae</taxon>
        <taxon>Stieleria</taxon>
    </lineage>
</organism>
<evidence type="ECO:0000256" key="1">
    <source>
        <dbReference type="SAM" id="MobiDB-lite"/>
    </source>
</evidence>
<dbReference type="OrthoDB" id="5242130at2"/>
<evidence type="ECO:0000313" key="2">
    <source>
        <dbReference type="EMBL" id="QDT58281.1"/>
    </source>
</evidence>
<evidence type="ECO:0008006" key="4">
    <source>
        <dbReference type="Google" id="ProtNLM"/>
    </source>
</evidence>
<gene>
    <name evidence="2" type="ORF">SV7mr_07710</name>
</gene>
<keyword evidence="3" id="KW-1185">Reference proteome</keyword>
<protein>
    <recommendedName>
        <fullName evidence="4">ELWxxDGT repeat protein</fullName>
    </recommendedName>
</protein>